<name>A0AAD7HDW7_9AGAR</name>
<dbReference type="InterPro" id="IPR036005">
    <property type="entry name" value="Creatinase/aminopeptidase-like"/>
</dbReference>
<evidence type="ECO:0000313" key="1">
    <source>
        <dbReference type="EMBL" id="KAJ7717865.1"/>
    </source>
</evidence>
<dbReference type="AlphaFoldDB" id="A0AAD7HDW7"/>
<dbReference type="EMBL" id="JARKIB010000271">
    <property type="protein sequence ID" value="KAJ7717865.1"/>
    <property type="molecule type" value="Genomic_DNA"/>
</dbReference>
<gene>
    <name evidence="1" type="ORF">B0H16DRAFT_1798730</name>
</gene>
<evidence type="ECO:0000313" key="2">
    <source>
        <dbReference type="Proteomes" id="UP001215598"/>
    </source>
</evidence>
<dbReference type="Gene3D" id="3.90.230.10">
    <property type="entry name" value="Creatinase/methionine aminopeptidase superfamily"/>
    <property type="match status" value="1"/>
</dbReference>
<dbReference type="Proteomes" id="UP001215598">
    <property type="component" value="Unassembled WGS sequence"/>
</dbReference>
<comment type="caution">
    <text evidence="1">The sequence shown here is derived from an EMBL/GenBank/DDBJ whole genome shotgun (WGS) entry which is preliminary data.</text>
</comment>
<reference evidence="1" key="1">
    <citation type="submission" date="2023-03" db="EMBL/GenBank/DDBJ databases">
        <title>Massive genome expansion in bonnet fungi (Mycena s.s.) driven by repeated elements and novel gene families across ecological guilds.</title>
        <authorList>
            <consortium name="Lawrence Berkeley National Laboratory"/>
            <person name="Harder C.B."/>
            <person name="Miyauchi S."/>
            <person name="Viragh M."/>
            <person name="Kuo A."/>
            <person name="Thoen E."/>
            <person name="Andreopoulos B."/>
            <person name="Lu D."/>
            <person name="Skrede I."/>
            <person name="Drula E."/>
            <person name="Henrissat B."/>
            <person name="Morin E."/>
            <person name="Kohler A."/>
            <person name="Barry K."/>
            <person name="LaButti K."/>
            <person name="Morin E."/>
            <person name="Salamov A."/>
            <person name="Lipzen A."/>
            <person name="Mereny Z."/>
            <person name="Hegedus B."/>
            <person name="Baldrian P."/>
            <person name="Stursova M."/>
            <person name="Weitz H."/>
            <person name="Taylor A."/>
            <person name="Grigoriev I.V."/>
            <person name="Nagy L.G."/>
            <person name="Martin F."/>
            <person name="Kauserud H."/>
        </authorList>
    </citation>
    <scope>NUCLEOTIDE SEQUENCE</scope>
    <source>
        <strain evidence="1">CBHHK182m</strain>
    </source>
</reference>
<protein>
    <submittedName>
        <fullName evidence="1">Uncharacterized protein</fullName>
    </submittedName>
</protein>
<keyword evidence="2" id="KW-1185">Reference proteome</keyword>
<organism evidence="1 2">
    <name type="scientific">Mycena metata</name>
    <dbReference type="NCBI Taxonomy" id="1033252"/>
    <lineage>
        <taxon>Eukaryota</taxon>
        <taxon>Fungi</taxon>
        <taxon>Dikarya</taxon>
        <taxon>Basidiomycota</taxon>
        <taxon>Agaricomycotina</taxon>
        <taxon>Agaricomycetes</taxon>
        <taxon>Agaricomycetidae</taxon>
        <taxon>Agaricales</taxon>
        <taxon>Marasmiineae</taxon>
        <taxon>Mycenaceae</taxon>
        <taxon>Mycena</taxon>
    </lineage>
</organism>
<proteinExistence type="predicted"/>
<accession>A0AAD7HDW7</accession>
<sequence>MATTEVSNKALSNPDQVDVPRMSELLSTYIQWRVWGDGIQEERRLDILVCLRPQLVGPVLVRNILDVLAHKAVWRDELDSRHGTQQSFLSVQDAPPGSWGLILSMSPAFVHGEDQWGIRLKSALLVHRVQIEASPARPFGSVLSVLHRQWLKDHNQRCFQLLPPYLKDGKRTLKWLRREADRGIVPTGLGG</sequence>